<evidence type="ECO:0000313" key="7">
    <source>
        <dbReference type="EMBL" id="OEH85691.1"/>
    </source>
</evidence>
<keyword evidence="8" id="KW-1185">Reference proteome</keyword>
<reference evidence="7 8" key="1">
    <citation type="submission" date="2016-09" db="EMBL/GenBank/DDBJ databases">
        <title>Desulfuribacillus arsenicus sp. nov., an obligately anaerobic, dissimilatory arsenic- and antimonate-reducing bacterium isolated from anoxic sediments.</title>
        <authorList>
            <person name="Abin C.A."/>
            <person name="Hollibaugh J.T."/>
        </authorList>
    </citation>
    <scope>NUCLEOTIDE SEQUENCE [LARGE SCALE GENOMIC DNA]</scope>
    <source>
        <strain evidence="7 8">MLFW-2</strain>
    </source>
</reference>
<comment type="caution">
    <text evidence="7">The sequence shown here is derived from an EMBL/GenBank/DDBJ whole genome shotgun (WGS) entry which is preliminary data.</text>
</comment>
<dbReference type="GO" id="GO:0046872">
    <property type="term" value="F:metal ion binding"/>
    <property type="evidence" value="ECO:0007669"/>
    <property type="project" value="UniProtKB-KW"/>
</dbReference>
<name>A0A1E5L6E2_9FIRM</name>
<evidence type="ECO:0000256" key="1">
    <source>
        <dbReference type="ARBA" id="ARBA00022617"/>
    </source>
</evidence>
<keyword evidence="1 4" id="KW-0349">Heme</keyword>
<dbReference type="Pfam" id="PF13442">
    <property type="entry name" value="Cytochrome_CBB3"/>
    <property type="match status" value="1"/>
</dbReference>
<dbReference type="GO" id="GO:0020037">
    <property type="term" value="F:heme binding"/>
    <property type="evidence" value="ECO:0007669"/>
    <property type="project" value="InterPro"/>
</dbReference>
<dbReference type="InterPro" id="IPR036909">
    <property type="entry name" value="Cyt_c-like_dom_sf"/>
</dbReference>
<gene>
    <name evidence="7" type="ORF">BHU72_02535</name>
</gene>
<keyword evidence="5" id="KW-1133">Transmembrane helix</keyword>
<keyword evidence="2 4" id="KW-0479">Metal-binding</keyword>
<keyword evidence="3 4" id="KW-0408">Iron</keyword>
<dbReference type="Gene3D" id="1.10.760.10">
    <property type="entry name" value="Cytochrome c-like domain"/>
    <property type="match status" value="1"/>
</dbReference>
<protein>
    <recommendedName>
        <fullName evidence="6">Cytochrome c domain-containing protein</fullName>
    </recommendedName>
</protein>
<keyword evidence="5" id="KW-0812">Transmembrane</keyword>
<evidence type="ECO:0000256" key="5">
    <source>
        <dbReference type="SAM" id="Phobius"/>
    </source>
</evidence>
<evidence type="ECO:0000256" key="2">
    <source>
        <dbReference type="ARBA" id="ARBA00022723"/>
    </source>
</evidence>
<organism evidence="7 8">
    <name type="scientific">Desulfuribacillus stibiiarsenatis</name>
    <dbReference type="NCBI Taxonomy" id="1390249"/>
    <lineage>
        <taxon>Bacteria</taxon>
        <taxon>Bacillati</taxon>
        <taxon>Bacillota</taxon>
        <taxon>Desulfuribacillia</taxon>
        <taxon>Desulfuribacillales</taxon>
        <taxon>Desulfuribacillaceae</taxon>
        <taxon>Desulfuribacillus</taxon>
    </lineage>
</organism>
<dbReference type="PROSITE" id="PS51007">
    <property type="entry name" value="CYTC"/>
    <property type="match status" value="1"/>
</dbReference>
<dbReference type="GO" id="GO:0009055">
    <property type="term" value="F:electron transfer activity"/>
    <property type="evidence" value="ECO:0007669"/>
    <property type="project" value="InterPro"/>
</dbReference>
<evidence type="ECO:0000256" key="4">
    <source>
        <dbReference type="PROSITE-ProRule" id="PRU00433"/>
    </source>
</evidence>
<keyword evidence="5" id="KW-0472">Membrane</keyword>
<sequence>MQYHFLKETGEILRKLQYLGLYGSFLCIVIYVLGSYSASSSSLRYEENVSIPPEIQEIHISEFQPTNICKASIETEVTTNTGQDLFNKNCRNCHDLVPQLTVSFESRQVNLTPLPIDQAVQVINYGQGHMPVYGHILSDQEIEILYLYLKDILKEHLFTLKQEIY</sequence>
<dbReference type="Proteomes" id="UP000095255">
    <property type="component" value="Unassembled WGS sequence"/>
</dbReference>
<accession>A0A1E5L6E2</accession>
<dbReference type="InterPro" id="IPR009056">
    <property type="entry name" value="Cyt_c-like_dom"/>
</dbReference>
<evidence type="ECO:0000259" key="6">
    <source>
        <dbReference type="PROSITE" id="PS51007"/>
    </source>
</evidence>
<feature type="domain" description="Cytochrome c" evidence="6">
    <location>
        <begin position="77"/>
        <end position="153"/>
    </location>
</feature>
<dbReference type="EMBL" id="MJAT01000012">
    <property type="protein sequence ID" value="OEH85691.1"/>
    <property type="molecule type" value="Genomic_DNA"/>
</dbReference>
<evidence type="ECO:0000313" key="8">
    <source>
        <dbReference type="Proteomes" id="UP000095255"/>
    </source>
</evidence>
<evidence type="ECO:0000256" key="3">
    <source>
        <dbReference type="ARBA" id="ARBA00023004"/>
    </source>
</evidence>
<dbReference type="AlphaFoldDB" id="A0A1E5L6E2"/>
<proteinExistence type="predicted"/>
<dbReference type="SUPFAM" id="SSF46626">
    <property type="entry name" value="Cytochrome c"/>
    <property type="match status" value="1"/>
</dbReference>
<feature type="transmembrane region" description="Helical" evidence="5">
    <location>
        <begin position="16"/>
        <end position="34"/>
    </location>
</feature>